<dbReference type="PANTHER" id="PTHR30558">
    <property type="entry name" value="EXBD MEMBRANE COMPONENT OF PMF-DRIVEN MACROMOLECULE IMPORT SYSTEM"/>
    <property type="match status" value="1"/>
</dbReference>
<reference evidence="9 10" key="1">
    <citation type="journal article" date="2018" name="Nat. Biotechnol.">
        <title>A standardized bacterial taxonomy based on genome phylogeny substantially revises the tree of life.</title>
        <authorList>
            <person name="Parks D.H."/>
            <person name="Chuvochina M."/>
            <person name="Waite D.W."/>
            <person name="Rinke C."/>
            <person name="Skarshewski A."/>
            <person name="Chaumeil P.A."/>
            <person name="Hugenholtz P."/>
        </authorList>
    </citation>
    <scope>NUCLEOTIDE SEQUENCE [LARGE SCALE GENOMIC DNA]</scope>
    <source>
        <strain evidence="9">UBA9375</strain>
    </source>
</reference>
<evidence type="ECO:0000256" key="2">
    <source>
        <dbReference type="ARBA" id="ARBA00005811"/>
    </source>
</evidence>
<evidence type="ECO:0000313" key="10">
    <source>
        <dbReference type="Proteomes" id="UP000263642"/>
    </source>
</evidence>
<dbReference type="InterPro" id="IPR003400">
    <property type="entry name" value="ExbD"/>
</dbReference>
<comment type="subcellular location">
    <subcellularLocation>
        <location evidence="1">Cell membrane</location>
        <topology evidence="1">Single-pass membrane protein</topology>
    </subcellularLocation>
    <subcellularLocation>
        <location evidence="7">Cell membrane</location>
        <topology evidence="7">Single-pass type II membrane protein</topology>
    </subcellularLocation>
</comment>
<sequence length="160" mass="17973">MKIPSHHNSRSDIQDQATMTPMIDVVFLLLIFFISASANQIREFLLPTELATGSIESLESTPQEQPLGEVWLKLKQQDNQTIVELNEREYAQFDQLKQTLMQLAELAPEIPVILDIQADVPLSEMIHTYDTCLAAGFQSINFATDANKVAPKKKLSTSQN</sequence>
<feature type="transmembrane region" description="Helical" evidence="8">
    <location>
        <begin position="21"/>
        <end position="38"/>
    </location>
</feature>
<evidence type="ECO:0000256" key="1">
    <source>
        <dbReference type="ARBA" id="ARBA00004162"/>
    </source>
</evidence>
<dbReference type="EMBL" id="DQAY01000154">
    <property type="protein sequence ID" value="HCO26295.1"/>
    <property type="molecule type" value="Genomic_DNA"/>
</dbReference>
<keyword evidence="7" id="KW-0813">Transport</keyword>
<evidence type="ECO:0000256" key="8">
    <source>
        <dbReference type="SAM" id="Phobius"/>
    </source>
</evidence>
<dbReference type="GO" id="GO:0015031">
    <property type="term" value="P:protein transport"/>
    <property type="evidence" value="ECO:0007669"/>
    <property type="project" value="UniProtKB-KW"/>
</dbReference>
<organism evidence="9 10">
    <name type="scientific">Gimesia maris</name>
    <dbReference type="NCBI Taxonomy" id="122"/>
    <lineage>
        <taxon>Bacteria</taxon>
        <taxon>Pseudomonadati</taxon>
        <taxon>Planctomycetota</taxon>
        <taxon>Planctomycetia</taxon>
        <taxon>Planctomycetales</taxon>
        <taxon>Planctomycetaceae</taxon>
        <taxon>Gimesia</taxon>
    </lineage>
</organism>
<name>A0A3D3RBT6_9PLAN</name>
<comment type="similarity">
    <text evidence="2 7">Belongs to the ExbD/TolR family.</text>
</comment>
<dbReference type="AlphaFoldDB" id="A0A3D3RBT6"/>
<protein>
    <recommendedName>
        <fullName evidence="11">Biopolymer transport protein ExbD/TolR</fullName>
    </recommendedName>
</protein>
<evidence type="ECO:0000256" key="5">
    <source>
        <dbReference type="ARBA" id="ARBA00022989"/>
    </source>
</evidence>
<evidence type="ECO:0008006" key="11">
    <source>
        <dbReference type="Google" id="ProtNLM"/>
    </source>
</evidence>
<dbReference type="PANTHER" id="PTHR30558:SF3">
    <property type="entry name" value="BIOPOLYMER TRANSPORT PROTEIN EXBD-RELATED"/>
    <property type="match status" value="1"/>
</dbReference>
<dbReference type="GO" id="GO:0022857">
    <property type="term" value="F:transmembrane transporter activity"/>
    <property type="evidence" value="ECO:0007669"/>
    <property type="project" value="InterPro"/>
</dbReference>
<dbReference type="Proteomes" id="UP000263642">
    <property type="component" value="Unassembled WGS sequence"/>
</dbReference>
<keyword evidence="5 8" id="KW-1133">Transmembrane helix</keyword>
<keyword evidence="4 7" id="KW-0812">Transmembrane</keyword>
<evidence type="ECO:0000256" key="4">
    <source>
        <dbReference type="ARBA" id="ARBA00022692"/>
    </source>
</evidence>
<dbReference type="GO" id="GO:0005886">
    <property type="term" value="C:plasma membrane"/>
    <property type="evidence" value="ECO:0007669"/>
    <property type="project" value="UniProtKB-SubCell"/>
</dbReference>
<dbReference type="Pfam" id="PF02472">
    <property type="entry name" value="ExbD"/>
    <property type="match status" value="1"/>
</dbReference>
<evidence type="ECO:0000256" key="3">
    <source>
        <dbReference type="ARBA" id="ARBA00022475"/>
    </source>
</evidence>
<evidence type="ECO:0000313" key="9">
    <source>
        <dbReference type="EMBL" id="HCO26295.1"/>
    </source>
</evidence>
<evidence type="ECO:0000256" key="7">
    <source>
        <dbReference type="RuleBase" id="RU003879"/>
    </source>
</evidence>
<gene>
    <name evidence="9" type="ORF">DIT97_25975</name>
</gene>
<comment type="caution">
    <text evidence="9">The sequence shown here is derived from an EMBL/GenBank/DDBJ whole genome shotgun (WGS) entry which is preliminary data.</text>
</comment>
<proteinExistence type="inferred from homology"/>
<keyword evidence="7" id="KW-0653">Protein transport</keyword>
<keyword evidence="3" id="KW-1003">Cell membrane</keyword>
<keyword evidence="6 8" id="KW-0472">Membrane</keyword>
<evidence type="ECO:0000256" key="6">
    <source>
        <dbReference type="ARBA" id="ARBA00023136"/>
    </source>
</evidence>
<dbReference type="RefSeq" id="WP_339684192.1">
    <property type="nucleotide sequence ID" value="NZ_CAXBMG010000011.1"/>
</dbReference>
<accession>A0A3D3RBT6</accession>